<evidence type="ECO:0000313" key="4">
    <source>
        <dbReference type="Proteomes" id="UP000001357"/>
    </source>
</evidence>
<dbReference type="OMA" id="CERTGFI"/>
<organism evidence="3 4">
    <name type="scientific">Monosiga brevicollis</name>
    <name type="common">Choanoflagellate</name>
    <dbReference type="NCBI Taxonomy" id="81824"/>
    <lineage>
        <taxon>Eukaryota</taxon>
        <taxon>Choanoflagellata</taxon>
        <taxon>Craspedida</taxon>
        <taxon>Salpingoecidae</taxon>
        <taxon>Monosiga</taxon>
    </lineage>
</organism>
<dbReference type="EMBL" id="CH991562">
    <property type="protein sequence ID" value="EDQ86900.1"/>
    <property type="molecule type" value="Genomic_DNA"/>
</dbReference>
<dbReference type="PANTHER" id="PTHR14549:SF2">
    <property type="entry name" value="TRANSMEMBRANE PROTEIN 223"/>
    <property type="match status" value="1"/>
</dbReference>
<evidence type="ECO:0000256" key="2">
    <source>
        <dbReference type="SAM" id="Phobius"/>
    </source>
</evidence>
<dbReference type="InParanoid" id="A9V5Z8"/>
<dbReference type="Pfam" id="PF06979">
    <property type="entry name" value="TMEM70"/>
    <property type="match status" value="1"/>
</dbReference>
<dbReference type="GeneID" id="5893436"/>
<name>A9V5Z8_MONBE</name>
<keyword evidence="4" id="KW-1185">Reference proteome</keyword>
<evidence type="ECO:0000313" key="3">
    <source>
        <dbReference type="EMBL" id="EDQ86900.1"/>
    </source>
</evidence>
<feature type="transmembrane region" description="Helical" evidence="2">
    <location>
        <begin position="151"/>
        <end position="171"/>
    </location>
</feature>
<reference evidence="3 4" key="1">
    <citation type="journal article" date="2008" name="Nature">
        <title>The genome of the choanoflagellate Monosiga brevicollis and the origin of metazoans.</title>
        <authorList>
            <consortium name="JGI Sequencing"/>
            <person name="King N."/>
            <person name="Westbrook M.J."/>
            <person name="Young S.L."/>
            <person name="Kuo A."/>
            <person name="Abedin M."/>
            <person name="Chapman J."/>
            <person name="Fairclough S."/>
            <person name="Hellsten U."/>
            <person name="Isogai Y."/>
            <person name="Letunic I."/>
            <person name="Marr M."/>
            <person name="Pincus D."/>
            <person name="Putnam N."/>
            <person name="Rokas A."/>
            <person name="Wright K.J."/>
            <person name="Zuzow R."/>
            <person name="Dirks W."/>
            <person name="Good M."/>
            <person name="Goodstein D."/>
            <person name="Lemons D."/>
            <person name="Li W."/>
            <person name="Lyons J.B."/>
            <person name="Morris A."/>
            <person name="Nichols S."/>
            <person name="Richter D.J."/>
            <person name="Salamov A."/>
            <person name="Bork P."/>
            <person name="Lim W.A."/>
            <person name="Manning G."/>
            <person name="Miller W.T."/>
            <person name="McGinnis W."/>
            <person name="Shapiro H."/>
            <person name="Tjian R."/>
            <person name="Grigoriev I.V."/>
            <person name="Rokhsar D."/>
        </authorList>
    </citation>
    <scope>NUCLEOTIDE SEQUENCE [LARGE SCALE GENOMIC DNA]</scope>
    <source>
        <strain evidence="4">MX1 / ATCC 50154</strain>
    </source>
</reference>
<keyword evidence="2" id="KW-1133">Transmembrane helix</keyword>
<evidence type="ECO:0000256" key="1">
    <source>
        <dbReference type="SAM" id="MobiDB-lite"/>
    </source>
</evidence>
<dbReference type="RefSeq" id="XP_001748139.1">
    <property type="nucleotide sequence ID" value="XM_001748087.1"/>
</dbReference>
<protein>
    <submittedName>
        <fullName evidence="3">Uncharacterized protein</fullName>
    </submittedName>
</protein>
<feature type="transmembrane region" description="Helical" evidence="2">
    <location>
        <begin position="113"/>
        <end position="131"/>
    </location>
</feature>
<keyword evidence="2" id="KW-0472">Membrane</keyword>
<keyword evidence="2" id="KW-0812">Transmembrane</keyword>
<feature type="compositionally biased region" description="Low complexity" evidence="1">
    <location>
        <begin position="76"/>
        <end position="87"/>
    </location>
</feature>
<dbReference type="InterPro" id="IPR026100">
    <property type="entry name" value="Tmem223"/>
</dbReference>
<dbReference type="Proteomes" id="UP000001357">
    <property type="component" value="Unassembled WGS sequence"/>
</dbReference>
<feature type="compositionally biased region" description="Polar residues" evidence="1">
    <location>
        <begin position="65"/>
        <end position="75"/>
    </location>
</feature>
<accession>A9V5Z8</accession>
<gene>
    <name evidence="3" type="ORF">MONBRDRAFT_10360</name>
</gene>
<dbReference type="GO" id="GO:0005739">
    <property type="term" value="C:mitochondrion"/>
    <property type="evidence" value="ECO:0000318"/>
    <property type="project" value="GO_Central"/>
</dbReference>
<proteinExistence type="predicted"/>
<feature type="region of interest" description="Disordered" evidence="1">
    <location>
        <begin position="46"/>
        <end position="87"/>
    </location>
</feature>
<sequence>MAAAVQAMKGVMGSFRRSVMTPAGSWMRSPLASNLGVASRRCFSSTRQTWARQPSLRPAPGKGPASSSTKPARSGSTSHAAKPSAAAAGGAATHSSAGDVLVFSCERTGFIRLMKAAAFSQVTLWISAATLAPQMREEGALDGKASSSTRFGWTFASLMMAVMFLGLGIYVPRRYVSRLYTTGQGQLRIQTYNYWGRRSFEMPVSELLMTTRQTTAVANSVVTFRIPGHRFFYMLDGTNGTLHNQSAYNLIVRQARQF</sequence>
<dbReference type="KEGG" id="mbr:MONBRDRAFT_10360"/>
<dbReference type="AlphaFoldDB" id="A9V5Z8"/>
<dbReference type="PANTHER" id="PTHR14549">
    <property type="entry name" value="TRANSMEMBRANE PROTEIN 223"/>
    <property type="match status" value="1"/>
</dbReference>
<dbReference type="InterPro" id="IPR045325">
    <property type="entry name" value="TMEM70/TMEM186/TMEM223"/>
</dbReference>